<dbReference type="PANTHER" id="PTHR34386:SF1">
    <property type="entry name" value="GLUTAREDOXIN-LIKE PROTEIN NRDH"/>
    <property type="match status" value="1"/>
</dbReference>
<organism evidence="2 3">
    <name type="scientific">candidate division TA06 bacterium</name>
    <dbReference type="NCBI Taxonomy" id="2250710"/>
    <lineage>
        <taxon>Bacteria</taxon>
        <taxon>Bacteria division TA06</taxon>
    </lineage>
</organism>
<dbReference type="Proteomes" id="UP000315534">
    <property type="component" value="Unassembled WGS sequence"/>
</dbReference>
<dbReference type="PANTHER" id="PTHR34386">
    <property type="entry name" value="GLUTAREDOXIN"/>
    <property type="match status" value="1"/>
</dbReference>
<evidence type="ECO:0000259" key="1">
    <source>
        <dbReference type="Pfam" id="PF00462"/>
    </source>
</evidence>
<evidence type="ECO:0000313" key="2">
    <source>
        <dbReference type="EMBL" id="TET83146.1"/>
    </source>
</evidence>
<dbReference type="PROSITE" id="PS51354">
    <property type="entry name" value="GLUTAREDOXIN_2"/>
    <property type="match status" value="1"/>
</dbReference>
<evidence type="ECO:0000313" key="3">
    <source>
        <dbReference type="Proteomes" id="UP000315534"/>
    </source>
</evidence>
<comment type="caution">
    <text evidence="2">The sequence shown here is derived from an EMBL/GenBank/DDBJ whole genome shotgun (WGS) entry which is preliminary data.</text>
</comment>
<dbReference type="CDD" id="cd02976">
    <property type="entry name" value="NrdH"/>
    <property type="match status" value="1"/>
</dbReference>
<dbReference type="Pfam" id="PF00462">
    <property type="entry name" value="Glutaredoxin"/>
    <property type="match status" value="1"/>
</dbReference>
<dbReference type="InterPro" id="IPR036249">
    <property type="entry name" value="Thioredoxin-like_sf"/>
</dbReference>
<protein>
    <submittedName>
        <fullName evidence="2">Glutaredoxin family protein</fullName>
    </submittedName>
</protein>
<dbReference type="Gene3D" id="3.40.30.10">
    <property type="entry name" value="Glutaredoxin"/>
    <property type="match status" value="1"/>
</dbReference>
<dbReference type="EMBL" id="SOIP01000057">
    <property type="protein sequence ID" value="TET83146.1"/>
    <property type="molecule type" value="Genomic_DNA"/>
</dbReference>
<dbReference type="InterPro" id="IPR002109">
    <property type="entry name" value="Glutaredoxin"/>
</dbReference>
<gene>
    <name evidence="2" type="ORF">E3J38_00985</name>
</gene>
<dbReference type="GO" id="GO:0045454">
    <property type="term" value="P:cell redox homeostasis"/>
    <property type="evidence" value="ECO:0007669"/>
    <property type="project" value="TreeGrafter"/>
</dbReference>
<dbReference type="AlphaFoldDB" id="A0A523XV43"/>
<name>A0A523XV43_UNCT6</name>
<dbReference type="InterPro" id="IPR051548">
    <property type="entry name" value="Grx-like_ET"/>
</dbReference>
<feature type="domain" description="Glutaredoxin" evidence="1">
    <location>
        <begin position="12"/>
        <end position="74"/>
    </location>
</feature>
<proteinExistence type="predicted"/>
<accession>A0A523XV43</accession>
<reference evidence="2 3" key="1">
    <citation type="submission" date="2019-03" db="EMBL/GenBank/DDBJ databases">
        <title>Metabolic potential of uncultured bacteria and archaea associated with petroleum seepage in deep-sea sediments.</title>
        <authorList>
            <person name="Dong X."/>
            <person name="Hubert C."/>
        </authorList>
    </citation>
    <scope>NUCLEOTIDE SEQUENCE [LARGE SCALE GENOMIC DNA]</scope>
    <source>
        <strain evidence="2">E29_bin36</strain>
    </source>
</reference>
<dbReference type="SUPFAM" id="SSF52833">
    <property type="entry name" value="Thioredoxin-like"/>
    <property type="match status" value="1"/>
</dbReference>
<dbReference type="GO" id="GO:0009055">
    <property type="term" value="F:electron transfer activity"/>
    <property type="evidence" value="ECO:0007669"/>
    <property type="project" value="TreeGrafter"/>
</dbReference>
<sequence length="92" mass="10599">MTQVKGNKMGEVVLYALSTCGWCRKTKRLLDKMGIEYSYVDVDLLEDKEGDEVMKEIERWNPKCSFPTVVVNNEKCIVGFNEEKIKKAVGYE</sequence>